<evidence type="ECO:0000313" key="1">
    <source>
        <dbReference type="EMBL" id="GAG90469.1"/>
    </source>
</evidence>
<dbReference type="InterPro" id="IPR036583">
    <property type="entry name" value="23S_rRNA_IVS_sf"/>
</dbReference>
<sequence length="58" mass="6691">GKEERMVIKSYRDLVVWQKSMELVTTVYTITKEFPKEELYALTSQIRRSAVSVPGNIA</sequence>
<dbReference type="InterPro" id="IPR012657">
    <property type="entry name" value="23S_rRNA-intervening_sequence"/>
</dbReference>
<dbReference type="AlphaFoldDB" id="X1B444"/>
<dbReference type="SUPFAM" id="SSF158446">
    <property type="entry name" value="IVS-encoded protein-like"/>
    <property type="match status" value="1"/>
</dbReference>
<gene>
    <name evidence="1" type="ORF">S01H4_50144</name>
</gene>
<dbReference type="PANTHER" id="PTHR38471">
    <property type="entry name" value="FOUR HELIX BUNDLE PROTEIN"/>
    <property type="match status" value="1"/>
</dbReference>
<dbReference type="Pfam" id="PF05635">
    <property type="entry name" value="23S_rRNA_IVP"/>
    <property type="match status" value="1"/>
</dbReference>
<comment type="caution">
    <text evidence="1">The sequence shown here is derived from an EMBL/GenBank/DDBJ whole genome shotgun (WGS) entry which is preliminary data.</text>
</comment>
<name>X1B444_9ZZZZ</name>
<evidence type="ECO:0008006" key="2">
    <source>
        <dbReference type="Google" id="ProtNLM"/>
    </source>
</evidence>
<dbReference type="Gene3D" id="1.20.1440.60">
    <property type="entry name" value="23S rRNA-intervening sequence"/>
    <property type="match status" value="1"/>
</dbReference>
<dbReference type="NCBIfam" id="TIGR02436">
    <property type="entry name" value="four helix bundle protein"/>
    <property type="match status" value="1"/>
</dbReference>
<protein>
    <recommendedName>
        <fullName evidence="2">Four helix bundle protein</fullName>
    </recommendedName>
</protein>
<organism evidence="1">
    <name type="scientific">marine sediment metagenome</name>
    <dbReference type="NCBI Taxonomy" id="412755"/>
    <lineage>
        <taxon>unclassified sequences</taxon>
        <taxon>metagenomes</taxon>
        <taxon>ecological metagenomes</taxon>
    </lineage>
</organism>
<accession>X1B444</accession>
<dbReference type="PANTHER" id="PTHR38471:SF2">
    <property type="entry name" value="FOUR HELIX BUNDLE PROTEIN"/>
    <property type="match status" value="1"/>
</dbReference>
<reference evidence="1" key="1">
    <citation type="journal article" date="2014" name="Front. Microbiol.">
        <title>High frequency of phylogenetically diverse reductive dehalogenase-homologous genes in deep subseafloor sedimentary metagenomes.</title>
        <authorList>
            <person name="Kawai M."/>
            <person name="Futagami T."/>
            <person name="Toyoda A."/>
            <person name="Takaki Y."/>
            <person name="Nishi S."/>
            <person name="Hori S."/>
            <person name="Arai W."/>
            <person name="Tsubouchi T."/>
            <person name="Morono Y."/>
            <person name="Uchiyama I."/>
            <person name="Ito T."/>
            <person name="Fujiyama A."/>
            <person name="Inagaki F."/>
            <person name="Takami H."/>
        </authorList>
    </citation>
    <scope>NUCLEOTIDE SEQUENCE</scope>
    <source>
        <strain evidence="1">Expedition CK06-06</strain>
    </source>
</reference>
<feature type="non-terminal residue" evidence="1">
    <location>
        <position position="1"/>
    </location>
</feature>
<dbReference type="EMBL" id="BART01028441">
    <property type="protein sequence ID" value="GAG90469.1"/>
    <property type="molecule type" value="Genomic_DNA"/>
</dbReference>
<proteinExistence type="predicted"/>